<protein>
    <recommendedName>
        <fullName evidence="1">Integrase catalytic domain-containing protein</fullName>
    </recommendedName>
</protein>
<dbReference type="PANTHER" id="PTHR37984">
    <property type="entry name" value="PROTEIN CBG26694"/>
    <property type="match status" value="1"/>
</dbReference>
<dbReference type="AlphaFoldDB" id="A0A8S3DMS0"/>
<dbReference type="EMBL" id="CAJOBI010218362">
    <property type="protein sequence ID" value="CAF5035217.1"/>
    <property type="molecule type" value="Genomic_DNA"/>
</dbReference>
<dbReference type="PROSITE" id="PS50994">
    <property type="entry name" value="INTEGRASE"/>
    <property type="match status" value="1"/>
</dbReference>
<dbReference type="Proteomes" id="UP000676336">
    <property type="component" value="Unassembled WGS sequence"/>
</dbReference>
<dbReference type="InterPro" id="IPR012337">
    <property type="entry name" value="RNaseH-like_sf"/>
</dbReference>
<accession>A0A8S3DMS0</accession>
<gene>
    <name evidence="2" type="ORF">SMN809_LOCUS58342</name>
</gene>
<dbReference type="Gene3D" id="3.30.420.10">
    <property type="entry name" value="Ribonuclease H-like superfamily/Ribonuclease H"/>
    <property type="match status" value="1"/>
</dbReference>
<dbReference type="PANTHER" id="PTHR37984:SF15">
    <property type="entry name" value="INTEGRASE CATALYTIC DOMAIN-CONTAINING PROTEIN"/>
    <property type="match status" value="1"/>
</dbReference>
<dbReference type="InterPro" id="IPR036397">
    <property type="entry name" value="RNaseH_sf"/>
</dbReference>
<name>A0A8S3DMS0_9BILA</name>
<proteinExistence type="predicted"/>
<organism evidence="2 3">
    <name type="scientific">Rotaria magnacalcarata</name>
    <dbReference type="NCBI Taxonomy" id="392030"/>
    <lineage>
        <taxon>Eukaryota</taxon>
        <taxon>Metazoa</taxon>
        <taxon>Spiralia</taxon>
        <taxon>Gnathifera</taxon>
        <taxon>Rotifera</taxon>
        <taxon>Eurotatoria</taxon>
        <taxon>Bdelloidea</taxon>
        <taxon>Philodinida</taxon>
        <taxon>Philodinidae</taxon>
        <taxon>Rotaria</taxon>
    </lineage>
</organism>
<evidence type="ECO:0000313" key="2">
    <source>
        <dbReference type="EMBL" id="CAF5035217.1"/>
    </source>
</evidence>
<dbReference type="SUPFAM" id="SSF53098">
    <property type="entry name" value="Ribonuclease H-like"/>
    <property type="match status" value="1"/>
</dbReference>
<feature type="domain" description="Integrase catalytic" evidence="1">
    <location>
        <begin position="1"/>
        <end position="79"/>
    </location>
</feature>
<evidence type="ECO:0000259" key="1">
    <source>
        <dbReference type="PROSITE" id="PS50994"/>
    </source>
</evidence>
<reference evidence="2" key="1">
    <citation type="submission" date="2021-02" db="EMBL/GenBank/DDBJ databases">
        <authorList>
            <person name="Nowell W R."/>
        </authorList>
    </citation>
    <scope>NUCLEOTIDE SEQUENCE</scope>
</reference>
<evidence type="ECO:0000313" key="3">
    <source>
        <dbReference type="Proteomes" id="UP000676336"/>
    </source>
</evidence>
<comment type="caution">
    <text evidence="2">The sequence shown here is derived from an EMBL/GenBank/DDBJ whole genome shotgun (WGS) entry which is preliminary data.</text>
</comment>
<dbReference type="InterPro" id="IPR001584">
    <property type="entry name" value="Integrase_cat-core"/>
</dbReference>
<sequence length="199" mass="23539">MQNLTTLLGTNHIQTSAYHPQSNGLVERFNATFHPQLSKLYNSELNDWDEYLAPVIYAYNTGEQSTTGYSPFLLMFGRYPVLPLNHTPATFKFNRPNDYWMQLVKCMNIYRQIAHKKVLVHQQQLKERFDQNRKDPQYEINDLVFYKVPGHRPKLEERFAGPYTIINKQHPSYTIQNNHSLTSKRVHVSDLKLVYQRHI</sequence>
<dbReference type="InterPro" id="IPR050951">
    <property type="entry name" value="Retrovirus_Pol_polyprotein"/>
</dbReference>
<dbReference type="GO" id="GO:0003676">
    <property type="term" value="F:nucleic acid binding"/>
    <property type="evidence" value="ECO:0007669"/>
    <property type="project" value="InterPro"/>
</dbReference>
<dbReference type="GO" id="GO:0015074">
    <property type="term" value="P:DNA integration"/>
    <property type="evidence" value="ECO:0007669"/>
    <property type="project" value="InterPro"/>
</dbReference>